<name>A0AAW0BNW9_9AGAR</name>
<comment type="caution">
    <text evidence="1">The sequence shown here is derived from an EMBL/GenBank/DDBJ whole genome shotgun (WGS) entry which is preliminary data.</text>
</comment>
<dbReference type="Proteomes" id="UP001383192">
    <property type="component" value="Unassembled WGS sequence"/>
</dbReference>
<reference evidence="1 2" key="1">
    <citation type="submission" date="2024-01" db="EMBL/GenBank/DDBJ databases">
        <title>A draft genome for a cacao thread blight-causing isolate of Paramarasmius palmivorus.</title>
        <authorList>
            <person name="Baruah I.K."/>
            <person name="Bukari Y."/>
            <person name="Amoako-Attah I."/>
            <person name="Meinhardt L.W."/>
            <person name="Bailey B.A."/>
            <person name="Cohen S.P."/>
        </authorList>
    </citation>
    <scope>NUCLEOTIDE SEQUENCE [LARGE SCALE GENOMIC DNA]</scope>
    <source>
        <strain evidence="1 2">GH-12</strain>
    </source>
</reference>
<dbReference type="AlphaFoldDB" id="A0AAW0BNW9"/>
<proteinExistence type="predicted"/>
<evidence type="ECO:0000313" key="1">
    <source>
        <dbReference type="EMBL" id="KAK7027956.1"/>
    </source>
</evidence>
<dbReference type="EMBL" id="JAYKXP010000092">
    <property type="protein sequence ID" value="KAK7027956.1"/>
    <property type="molecule type" value="Genomic_DNA"/>
</dbReference>
<gene>
    <name evidence="1" type="ORF">VNI00_015039</name>
</gene>
<keyword evidence="2" id="KW-1185">Reference proteome</keyword>
<protein>
    <submittedName>
        <fullName evidence="1">Uncharacterized protein</fullName>
    </submittedName>
</protein>
<organism evidence="1 2">
    <name type="scientific">Paramarasmius palmivorus</name>
    <dbReference type="NCBI Taxonomy" id="297713"/>
    <lineage>
        <taxon>Eukaryota</taxon>
        <taxon>Fungi</taxon>
        <taxon>Dikarya</taxon>
        <taxon>Basidiomycota</taxon>
        <taxon>Agaricomycotina</taxon>
        <taxon>Agaricomycetes</taxon>
        <taxon>Agaricomycetidae</taxon>
        <taxon>Agaricales</taxon>
        <taxon>Marasmiineae</taxon>
        <taxon>Marasmiaceae</taxon>
        <taxon>Paramarasmius</taxon>
    </lineage>
</organism>
<accession>A0AAW0BNW9</accession>
<evidence type="ECO:0000313" key="2">
    <source>
        <dbReference type="Proteomes" id="UP001383192"/>
    </source>
</evidence>
<sequence>MLGLLKASVRVNKLQLANNIPPPPTPVMRTTLSTSACPQVPPIELQLLTPLEKHLIRAELAQLLARGIETAARLAGFDDLPAGPGHIWSELRVSPGKGEWENAGRLYRKCWSATHHEQNLPCATALWVTPPLQPRFLEEITSLRILYDALGPPWCRDVEFNMRECIQVLWQQREQTTVNTLRAAFQRLLDDVVEMEEVENEVIIKDEDEP</sequence>